<organism evidence="1 2">
    <name type="scientific">Streptomyces gulbargensis</name>
    <dbReference type="NCBI Taxonomy" id="364901"/>
    <lineage>
        <taxon>Bacteria</taxon>
        <taxon>Bacillati</taxon>
        <taxon>Actinomycetota</taxon>
        <taxon>Actinomycetes</taxon>
        <taxon>Kitasatosporales</taxon>
        <taxon>Streptomycetaceae</taxon>
        <taxon>Streptomyces</taxon>
    </lineage>
</organism>
<dbReference type="EMBL" id="BAABAJ010000013">
    <property type="protein sequence ID" value="GAA3928272.1"/>
    <property type="molecule type" value="Genomic_DNA"/>
</dbReference>
<keyword evidence="2" id="KW-1185">Reference proteome</keyword>
<reference evidence="2" key="1">
    <citation type="journal article" date="2019" name="Int. J. Syst. Evol. Microbiol.">
        <title>The Global Catalogue of Microorganisms (GCM) 10K type strain sequencing project: providing services to taxonomists for standard genome sequencing and annotation.</title>
        <authorList>
            <consortium name="The Broad Institute Genomics Platform"/>
            <consortium name="The Broad Institute Genome Sequencing Center for Infectious Disease"/>
            <person name="Wu L."/>
            <person name="Ma J."/>
        </authorList>
    </citation>
    <scope>NUCLEOTIDE SEQUENCE [LARGE SCALE GENOMIC DNA]</scope>
    <source>
        <strain evidence="2">JCM 16956</strain>
    </source>
</reference>
<dbReference type="Pfam" id="PF19374">
    <property type="entry name" value="DUF5949"/>
    <property type="match status" value="1"/>
</dbReference>
<name>A0ABP7MTH2_9ACTN</name>
<dbReference type="RefSeq" id="WP_345285031.1">
    <property type="nucleotide sequence ID" value="NZ_BAABAJ010000013.1"/>
</dbReference>
<dbReference type="Proteomes" id="UP001501000">
    <property type="component" value="Unassembled WGS sequence"/>
</dbReference>
<proteinExistence type="predicted"/>
<evidence type="ECO:0000313" key="1">
    <source>
        <dbReference type="EMBL" id="GAA3928272.1"/>
    </source>
</evidence>
<dbReference type="InterPro" id="IPR045993">
    <property type="entry name" value="DUF5949"/>
</dbReference>
<gene>
    <name evidence="1" type="ORF">GCM10022244_41720</name>
</gene>
<comment type="caution">
    <text evidence="1">The sequence shown here is derived from an EMBL/GenBank/DDBJ whole genome shotgun (WGS) entry which is preliminary data.</text>
</comment>
<protein>
    <submittedName>
        <fullName evidence="1">Uncharacterized protein</fullName>
    </submittedName>
</protein>
<sequence length="167" mass="17524">MTSSPAVSEARSVSPLGILSTVFWVTGPTEEKPAAPYVMVYSLGNGLDGPEACVEALRAAVEGMGLPVGGPVVDASQDSGVDAHLLLEARQAVLTLPYIKVQCSVSEEWEAAAEKLGHVYLICSVRPWPEAAPGEPISEEQLRSYFAGEDALAVGGHAVLPVRRLQG</sequence>
<accession>A0ABP7MTH2</accession>
<evidence type="ECO:0000313" key="2">
    <source>
        <dbReference type="Proteomes" id="UP001501000"/>
    </source>
</evidence>